<protein>
    <submittedName>
        <fullName evidence="1">Uncharacterized protein</fullName>
    </submittedName>
</protein>
<reference evidence="1" key="1">
    <citation type="submission" date="2016-05" db="EMBL/GenBank/DDBJ databases">
        <authorList>
            <person name="Lavstsen T."/>
            <person name="Jespersen J.S."/>
        </authorList>
    </citation>
    <scope>NUCLEOTIDE SEQUENCE</scope>
    <source>
        <tissue evidence="1">Brain</tissue>
    </source>
</reference>
<sequence>MWSETRLMLHLIDKVQRIFLQLWYRSFLLTEEKICSTLESCFVSLTPNACYSPETEFCKRVLCSPGQVLQCCPQFVSWKPSLVQSVCQTCRLCTRPASAKITTDFVFETLMRSTPCCWGHESPRHRDTMKESLVWTWTSMSPEQSSSYLHLNETDIKSYKTII</sequence>
<organism evidence="1">
    <name type="scientific">Nothobranchius furzeri</name>
    <name type="common">Turquoise killifish</name>
    <dbReference type="NCBI Taxonomy" id="105023"/>
    <lineage>
        <taxon>Eukaryota</taxon>
        <taxon>Metazoa</taxon>
        <taxon>Chordata</taxon>
        <taxon>Craniata</taxon>
        <taxon>Vertebrata</taxon>
        <taxon>Euteleostomi</taxon>
        <taxon>Actinopterygii</taxon>
        <taxon>Neopterygii</taxon>
        <taxon>Teleostei</taxon>
        <taxon>Neoteleostei</taxon>
        <taxon>Acanthomorphata</taxon>
        <taxon>Ovalentaria</taxon>
        <taxon>Atherinomorphae</taxon>
        <taxon>Cyprinodontiformes</taxon>
        <taxon>Nothobranchiidae</taxon>
        <taxon>Nothobranchius</taxon>
    </lineage>
</organism>
<proteinExistence type="predicted"/>
<dbReference type="EMBL" id="HADY01010596">
    <property type="protein sequence ID" value="SBP49081.1"/>
    <property type="molecule type" value="Transcribed_RNA"/>
</dbReference>
<name>A0A1A8A3H6_NOTFU</name>
<reference evidence="1" key="2">
    <citation type="submission" date="2016-06" db="EMBL/GenBank/DDBJ databases">
        <title>The genome of a short-lived fish provides insights into sex chromosome evolution and the genetic control of aging.</title>
        <authorList>
            <person name="Reichwald K."/>
            <person name="Felder M."/>
            <person name="Petzold A."/>
            <person name="Koch P."/>
            <person name="Groth M."/>
            <person name="Platzer M."/>
        </authorList>
    </citation>
    <scope>NUCLEOTIDE SEQUENCE</scope>
    <source>
        <tissue evidence="1">Brain</tissue>
    </source>
</reference>
<evidence type="ECO:0000313" key="1">
    <source>
        <dbReference type="EMBL" id="SBP49081.1"/>
    </source>
</evidence>
<dbReference type="AlphaFoldDB" id="A0A1A8A3H6"/>
<accession>A0A1A8A3H6</accession>
<gene>
    <name evidence="1" type="primary">Nfu_g_1_019153</name>
</gene>